<accession>A0ABP7ZIE2</accession>
<dbReference type="EMBL" id="BAABDO010000166">
    <property type="protein sequence ID" value="GAA4158120.1"/>
    <property type="molecule type" value="Genomic_DNA"/>
</dbReference>
<evidence type="ECO:0000313" key="2">
    <source>
        <dbReference type="Proteomes" id="UP001500266"/>
    </source>
</evidence>
<name>A0ABP7ZIE2_9ACTN</name>
<dbReference type="Proteomes" id="UP001500266">
    <property type="component" value="Unassembled WGS sequence"/>
</dbReference>
<gene>
    <name evidence="1" type="ORF">GCM10022416_60050</name>
</gene>
<reference evidence="2" key="1">
    <citation type="journal article" date="2019" name="Int. J. Syst. Evol. Microbiol.">
        <title>The Global Catalogue of Microorganisms (GCM) 10K type strain sequencing project: providing services to taxonomists for standard genome sequencing and annotation.</title>
        <authorList>
            <consortium name="The Broad Institute Genomics Platform"/>
            <consortium name="The Broad Institute Genome Sequencing Center for Infectious Disease"/>
            <person name="Wu L."/>
            <person name="Ma J."/>
        </authorList>
    </citation>
    <scope>NUCLEOTIDE SEQUENCE [LARGE SCALE GENOMIC DNA]</scope>
    <source>
        <strain evidence="2">JCM 17316</strain>
    </source>
</reference>
<sequence>MPGLGVAHLGGCVTDGFREGGKNATRCTFLIHPKGVLERGVYRVVVGR</sequence>
<organism evidence="1 2">
    <name type="scientific">Actinomadura keratinilytica</name>
    <dbReference type="NCBI Taxonomy" id="547461"/>
    <lineage>
        <taxon>Bacteria</taxon>
        <taxon>Bacillati</taxon>
        <taxon>Actinomycetota</taxon>
        <taxon>Actinomycetes</taxon>
        <taxon>Streptosporangiales</taxon>
        <taxon>Thermomonosporaceae</taxon>
        <taxon>Actinomadura</taxon>
    </lineage>
</organism>
<keyword evidence="2" id="KW-1185">Reference proteome</keyword>
<comment type="caution">
    <text evidence="1">The sequence shown here is derived from an EMBL/GenBank/DDBJ whole genome shotgun (WGS) entry which is preliminary data.</text>
</comment>
<evidence type="ECO:0000313" key="1">
    <source>
        <dbReference type="EMBL" id="GAA4158120.1"/>
    </source>
</evidence>
<protein>
    <submittedName>
        <fullName evidence="1">Uncharacterized protein</fullName>
    </submittedName>
</protein>
<proteinExistence type="predicted"/>